<sequence length="155" mass="16598">MTAIREGGCPAGRRRDSRNARACARCERARGPSWASGSSSGLRSKRQRPRFPEADVAAVESPRPRAVCGVCLDLDRQDVAEIVDAHDAGATAHPSDGPPAQHRAVVRQTRPRGGILGIVKRGAVGQRSDVEPPALGEWNRSGIVGIFVRRHAVLL</sequence>
<evidence type="ECO:0000313" key="2">
    <source>
        <dbReference type="EMBL" id="EAS49998.1"/>
    </source>
</evidence>
<accession>Q1YIW9</accession>
<evidence type="ECO:0000313" key="3">
    <source>
        <dbReference type="Proteomes" id="UP000000321"/>
    </source>
</evidence>
<comment type="caution">
    <text evidence="2">The sequence shown here is derived from an EMBL/GenBank/DDBJ whole genome shotgun (WGS) entry which is preliminary data.</text>
</comment>
<feature type="compositionally biased region" description="Basic and acidic residues" evidence="1">
    <location>
        <begin position="13"/>
        <end position="30"/>
    </location>
</feature>
<name>Q1YIW9_AURMS</name>
<dbReference type="BioCyc" id="AURANTIMONAS:SI859A1_01351-MONOMER"/>
<dbReference type="EMBL" id="AAPJ01000003">
    <property type="protein sequence ID" value="EAS49998.1"/>
    <property type="molecule type" value="Genomic_DNA"/>
</dbReference>
<dbReference type="Proteomes" id="UP000000321">
    <property type="component" value="Unassembled WGS sequence"/>
</dbReference>
<feature type="region of interest" description="Disordered" evidence="1">
    <location>
        <begin position="1"/>
        <end position="58"/>
    </location>
</feature>
<proteinExistence type="predicted"/>
<organism evidence="2 3">
    <name type="scientific">Aurantimonas manganoxydans (strain ATCC BAA-1229 / DSM 21871 / SI85-9A1)</name>
    <dbReference type="NCBI Taxonomy" id="287752"/>
    <lineage>
        <taxon>Bacteria</taxon>
        <taxon>Pseudomonadati</taxon>
        <taxon>Pseudomonadota</taxon>
        <taxon>Alphaproteobacteria</taxon>
        <taxon>Hyphomicrobiales</taxon>
        <taxon>Aurantimonadaceae</taxon>
        <taxon>Aurantimonas</taxon>
    </lineage>
</organism>
<dbReference type="HOGENOM" id="CLU_1693498_0_0_5"/>
<reference evidence="2 3" key="1">
    <citation type="journal article" date="2008" name="Appl. Environ. Microbiol.">
        <title>Genomic insights into Mn(II) oxidation by the marine alphaproteobacterium Aurantimonas sp. strain SI85-9A1.</title>
        <authorList>
            <person name="Dick G.J."/>
            <person name="Podell S."/>
            <person name="Johnson H.A."/>
            <person name="Rivera-Espinoza Y."/>
            <person name="Bernier-Latmani R."/>
            <person name="McCarthy J.K."/>
            <person name="Torpey J.W."/>
            <person name="Clement B.G."/>
            <person name="Gaasterland T."/>
            <person name="Tebo B.M."/>
        </authorList>
    </citation>
    <scope>NUCLEOTIDE SEQUENCE [LARGE SCALE GENOMIC DNA]</scope>
    <source>
        <strain evidence="2 3">SI85-9A1</strain>
    </source>
</reference>
<protein>
    <submittedName>
        <fullName evidence="2">Uncharacterized protein</fullName>
    </submittedName>
</protein>
<feature type="compositionally biased region" description="Low complexity" evidence="1">
    <location>
        <begin position="31"/>
        <end position="42"/>
    </location>
</feature>
<evidence type="ECO:0000256" key="1">
    <source>
        <dbReference type="SAM" id="MobiDB-lite"/>
    </source>
</evidence>
<gene>
    <name evidence="2" type="ORF">SI859A1_01351</name>
</gene>
<keyword evidence="3" id="KW-1185">Reference proteome</keyword>
<dbReference type="AlphaFoldDB" id="Q1YIW9"/>